<dbReference type="InterPro" id="IPR039547">
    <property type="entry name" value="Ribosomal_eL19"/>
</dbReference>
<keyword evidence="4" id="KW-0694">RNA-binding</keyword>
<dbReference type="EMBL" id="KT006976">
    <property type="protein sequence ID" value="AKQ01705.1"/>
    <property type="molecule type" value="Genomic_DNA"/>
</dbReference>
<feature type="region of interest" description="Disordered" evidence="5">
    <location>
        <begin position="61"/>
        <end position="92"/>
    </location>
</feature>
<feature type="compositionally biased region" description="Basic residues" evidence="5">
    <location>
        <begin position="61"/>
        <end position="80"/>
    </location>
</feature>
<dbReference type="InterPro" id="IPR057259">
    <property type="entry name" value="Ribosomal_L19e"/>
</dbReference>
<dbReference type="AlphaFoldDB" id="A0A0H4T4N6"/>
<keyword evidence="3 4" id="KW-0687">Ribonucleoprotein</keyword>
<dbReference type="GO" id="GO:0070180">
    <property type="term" value="F:large ribosomal subunit rRNA binding"/>
    <property type="evidence" value="ECO:0007669"/>
    <property type="project" value="UniProtKB-UniRule"/>
</dbReference>
<evidence type="ECO:0000259" key="6">
    <source>
        <dbReference type="SMART" id="SM01416"/>
    </source>
</evidence>
<dbReference type="NCBIfam" id="NF006343">
    <property type="entry name" value="PRK08570.1"/>
    <property type="match status" value="1"/>
</dbReference>
<dbReference type="PANTHER" id="PTHR10722">
    <property type="entry name" value="60S RIBOSOMAL PROTEIN L19"/>
    <property type="match status" value="1"/>
</dbReference>
<protein>
    <recommendedName>
        <fullName evidence="4">Large ribosomal subunit protein eL19</fullName>
    </recommendedName>
</protein>
<dbReference type="SUPFAM" id="SSF48140">
    <property type="entry name" value="Ribosomal protein L19 (L19e)"/>
    <property type="match status" value="1"/>
</dbReference>
<dbReference type="Pfam" id="PF01280">
    <property type="entry name" value="Ribosomal_L19e"/>
    <property type="match status" value="1"/>
</dbReference>
<evidence type="ECO:0000313" key="7">
    <source>
        <dbReference type="EMBL" id="AKQ01705.1"/>
    </source>
</evidence>
<dbReference type="Gene3D" id="1.10.1200.240">
    <property type="match status" value="1"/>
</dbReference>
<evidence type="ECO:0000256" key="1">
    <source>
        <dbReference type="ARBA" id="ARBA00011082"/>
    </source>
</evidence>
<dbReference type="GO" id="GO:0006412">
    <property type="term" value="P:translation"/>
    <property type="evidence" value="ECO:0007669"/>
    <property type="project" value="UniProtKB-UniRule"/>
</dbReference>
<evidence type="ECO:0000256" key="2">
    <source>
        <dbReference type="ARBA" id="ARBA00022980"/>
    </source>
</evidence>
<comment type="function">
    <text evidence="4">Binds to the 23S rRNA.</text>
</comment>
<evidence type="ECO:0000256" key="4">
    <source>
        <dbReference type="HAMAP-Rule" id="MF_01475"/>
    </source>
</evidence>
<comment type="similarity">
    <text evidence="1 4">Belongs to the eukaryotic ribosomal protein eL19 family.</text>
</comment>
<dbReference type="Pfam" id="PF25476">
    <property type="entry name" value="Ribosomal_L19e_C"/>
    <property type="match status" value="1"/>
</dbReference>
<keyword evidence="2 4" id="KW-0689">Ribosomal protein</keyword>
<dbReference type="GO" id="GO:0022625">
    <property type="term" value="C:cytosolic large ribosomal subunit"/>
    <property type="evidence" value="ECO:0007669"/>
    <property type="project" value="InterPro"/>
</dbReference>
<dbReference type="InterPro" id="IPR000196">
    <property type="entry name" value="Ribosomal_eL19_dom"/>
</dbReference>
<comment type="subunit">
    <text evidence="4">Part of the 50S ribosomal subunit.</text>
</comment>
<dbReference type="HAMAP" id="MF_01475">
    <property type="entry name" value="Ribosomal_eL19"/>
    <property type="match status" value="1"/>
</dbReference>
<keyword evidence="4" id="KW-0699">rRNA-binding</keyword>
<evidence type="ECO:0000256" key="5">
    <source>
        <dbReference type="SAM" id="MobiDB-lite"/>
    </source>
</evidence>
<dbReference type="InterPro" id="IPR015972">
    <property type="entry name" value="Ribosomal_eL19_dom1"/>
</dbReference>
<organism evidence="7">
    <name type="scientific">uncultured euryarchaeote Rifle_16ft_4_minimus_23719</name>
    <dbReference type="NCBI Taxonomy" id="1665190"/>
    <lineage>
        <taxon>Archaea</taxon>
        <taxon>Methanobacteriati</taxon>
        <taxon>Methanobacteriota</taxon>
        <taxon>environmental samples</taxon>
    </lineage>
</organism>
<proteinExistence type="inferred from homology"/>
<sequence length="154" mass="17612">MRFVHQRRLAASVLGCGLNRIRITTDPAEQENILDAITREQIRGLVARNVITLRPVRGVSRGRARARAAQRRKGRRRGQGTRKGGTNARTPRKERWIRSIRSLRAHLRELKAQGRIDVPTYRRYYLQAKGGMFKSRAHLDQQLKAAGLLQEAKA</sequence>
<reference evidence="7" key="1">
    <citation type="journal article" date="2015" name="ISME J.">
        <title>Aquifer environment selects for microbial species cohorts in sediment and groundwater.</title>
        <authorList>
            <person name="Hug L.A."/>
            <person name="Thomas B.C."/>
            <person name="Brown C.T."/>
            <person name="Frischkorn K.R."/>
            <person name="Williams K.H."/>
            <person name="Tringe S.G."/>
            <person name="Banfield J.F."/>
        </authorList>
    </citation>
    <scope>NUCLEOTIDE SEQUENCE</scope>
</reference>
<dbReference type="SMART" id="SM01416">
    <property type="entry name" value="Ribosomal_L19e"/>
    <property type="match status" value="1"/>
</dbReference>
<name>A0A0H4T4N6_9EURY</name>
<dbReference type="InterPro" id="IPR035970">
    <property type="entry name" value="60S_ribosomal_eL19_sf"/>
</dbReference>
<gene>
    <name evidence="4 7" type="primary">rpl19e</name>
</gene>
<dbReference type="InterPro" id="IPR057260">
    <property type="entry name" value="Ribosomal_L19e_C"/>
</dbReference>
<feature type="domain" description="Large ribosomal subunit protein eL19" evidence="6">
    <location>
        <begin position="2"/>
        <end position="147"/>
    </location>
</feature>
<evidence type="ECO:0000256" key="3">
    <source>
        <dbReference type="ARBA" id="ARBA00023274"/>
    </source>
</evidence>
<dbReference type="GO" id="GO:0003735">
    <property type="term" value="F:structural constituent of ribosome"/>
    <property type="evidence" value="ECO:0007669"/>
    <property type="project" value="InterPro"/>
</dbReference>
<accession>A0A0H4T4N6</accession>
<dbReference type="Gene3D" id="1.10.1650.10">
    <property type="match status" value="1"/>
</dbReference>